<organism evidence="1 2">
    <name type="scientific">Echinococcus multilocularis</name>
    <name type="common">Fox tapeworm</name>
    <dbReference type="NCBI Taxonomy" id="6211"/>
    <lineage>
        <taxon>Eukaryota</taxon>
        <taxon>Metazoa</taxon>
        <taxon>Spiralia</taxon>
        <taxon>Lophotrochozoa</taxon>
        <taxon>Platyhelminthes</taxon>
        <taxon>Cestoda</taxon>
        <taxon>Eucestoda</taxon>
        <taxon>Cyclophyllidea</taxon>
        <taxon>Taeniidae</taxon>
        <taxon>Echinococcus</taxon>
    </lineage>
</organism>
<dbReference type="EMBL" id="LN902843">
    <property type="protein sequence ID" value="CDI96798.1"/>
    <property type="molecule type" value="Genomic_DNA"/>
</dbReference>
<evidence type="ECO:0000313" key="2">
    <source>
        <dbReference type="Proteomes" id="UP000017246"/>
    </source>
</evidence>
<dbReference type="OrthoDB" id="2017405at2759"/>
<reference evidence="1" key="1">
    <citation type="journal article" date="2013" name="Nature">
        <title>The genomes of four tapeworm species reveal adaptations to parasitism.</title>
        <authorList>
            <person name="Tsai I.J."/>
            <person name="Zarowiecki M."/>
            <person name="Holroyd N."/>
            <person name="Garciarrubio A."/>
            <person name="Sanchez-Flores A."/>
            <person name="Brooks K.L."/>
            <person name="Tracey A."/>
            <person name="Bobes R.J."/>
            <person name="Fragoso G."/>
            <person name="Sciutto E."/>
            <person name="Aslett M."/>
            <person name="Beasley H."/>
            <person name="Bennett H.M."/>
            <person name="Cai J."/>
            <person name="Camicia F."/>
            <person name="Clark R."/>
            <person name="Cucher M."/>
            <person name="De Silva N."/>
            <person name="Day T.A."/>
            <person name="Deplazes P."/>
            <person name="Estrada K."/>
            <person name="Fernandez C."/>
            <person name="Holland P.W."/>
            <person name="Hou J."/>
            <person name="Hu S."/>
            <person name="Huckvale T."/>
            <person name="Hung S.S."/>
            <person name="Kamenetzky L."/>
            <person name="Keane J.A."/>
            <person name="Kiss F."/>
            <person name="Koziol U."/>
            <person name="Lambert O."/>
            <person name="Liu K."/>
            <person name="Luo X."/>
            <person name="Luo Y."/>
            <person name="Macchiaroli N."/>
            <person name="Nichol S."/>
            <person name="Paps J."/>
            <person name="Parkinson J."/>
            <person name="Pouchkina-Stantcheva N."/>
            <person name="Riddiford N."/>
            <person name="Rosenzvit M."/>
            <person name="Salinas G."/>
            <person name="Wasmuth J.D."/>
            <person name="Zamanian M."/>
            <person name="Zheng Y."/>
            <person name="Cai X."/>
            <person name="Soberon X."/>
            <person name="Olson P.D."/>
            <person name="Laclette J.P."/>
            <person name="Brehm K."/>
            <person name="Berriman M."/>
            <person name="Garciarrubio A."/>
            <person name="Bobes R.J."/>
            <person name="Fragoso G."/>
            <person name="Sanchez-Flores A."/>
            <person name="Estrada K."/>
            <person name="Cevallos M.A."/>
            <person name="Morett E."/>
            <person name="Gonzalez V."/>
            <person name="Portillo T."/>
            <person name="Ochoa-Leyva A."/>
            <person name="Jose M.V."/>
            <person name="Sciutto E."/>
            <person name="Landa A."/>
            <person name="Jimenez L."/>
            <person name="Valdes V."/>
            <person name="Carrero J.C."/>
            <person name="Larralde C."/>
            <person name="Morales-Montor J."/>
            <person name="Limon-Lason J."/>
            <person name="Soberon X."/>
            <person name="Laclette J.P."/>
        </authorList>
    </citation>
    <scope>NUCLEOTIDE SEQUENCE [LARGE SCALE GENOMIC DNA]</scope>
</reference>
<dbReference type="Proteomes" id="UP000017246">
    <property type="component" value="Unassembled WGS sequence"/>
</dbReference>
<accession>A0A087VWV7</accession>
<sequence length="70" mass="7681">MIYRSRFDVLTFPVRSTANRCHLTFFILDEQNGHVQGAAIPIENELIALTVGPPVHAAGNGSCNQLIDET</sequence>
<dbReference type="AlphaFoldDB" id="A0A087VWV7"/>
<reference evidence="1" key="2">
    <citation type="submission" date="2015-11" db="EMBL/GenBank/DDBJ databases">
        <authorList>
            <person name="Zhang Y."/>
            <person name="Guo Z."/>
        </authorList>
    </citation>
    <scope>NUCLEOTIDE SEQUENCE</scope>
</reference>
<proteinExistence type="predicted"/>
<protein>
    <submittedName>
        <fullName evidence="1">NAD-specific glutamate dehydrogenase</fullName>
    </submittedName>
</protein>
<evidence type="ECO:0000313" key="1">
    <source>
        <dbReference type="EMBL" id="CDI96798.1"/>
    </source>
</evidence>
<keyword evidence="2" id="KW-1185">Reference proteome</keyword>
<gene>
    <name evidence="1" type="ORF">EmuJ_000052600</name>
</gene>
<name>A0A087VWV7_ECHMU</name>